<dbReference type="Proteomes" id="UP000694545">
    <property type="component" value="Unplaced"/>
</dbReference>
<keyword evidence="2" id="KW-1185">Reference proteome</keyword>
<evidence type="ECO:0000313" key="1">
    <source>
        <dbReference type="Ensembl" id="ENSVKKP00000022843.1"/>
    </source>
</evidence>
<reference evidence="1" key="1">
    <citation type="submission" date="2025-08" db="UniProtKB">
        <authorList>
            <consortium name="Ensembl"/>
        </authorList>
    </citation>
    <scope>IDENTIFICATION</scope>
</reference>
<dbReference type="OMA" id="TYSEEFS"/>
<dbReference type="AlphaFoldDB" id="A0A8D2LKP1"/>
<evidence type="ECO:0000313" key="2">
    <source>
        <dbReference type="Proteomes" id="UP000694545"/>
    </source>
</evidence>
<proteinExistence type="predicted"/>
<reference evidence="1" key="2">
    <citation type="submission" date="2025-09" db="UniProtKB">
        <authorList>
            <consortium name="Ensembl"/>
        </authorList>
    </citation>
    <scope>IDENTIFICATION</scope>
</reference>
<name>A0A8D2LKP1_VARKO</name>
<sequence length="281" mass="32576">MPRHQDPANMPTIEQRKDPLFPLYLPLQIFDDEEYDCRTPKEWLLLGIEPESQDRKPIPGKALLPTDDVLGHDDPKSRNLIYKWINVGVLDYDEETKLYLVHKTNPLGLVRDENGRCILNGGMTDEGRAPLMPCQYWVPRVRLLFLAEDPCVFAGRVISANNLRKKTQALLLYNMYVDCMPVDGLQNIEEKSLQQMKQMAMDTPRLRKGTSVLDRLHLLGKEVSLDYERTMNKINFDRIVASKPQIFCYVTLPEKEEEKVPEKGRWHNSGENRCFPDYNTA</sequence>
<dbReference type="Ensembl" id="ENSVKKT00000023408.1">
    <property type="protein sequence ID" value="ENSVKKP00000022843.1"/>
    <property type="gene ID" value="ENSVKKG00000015183.1"/>
</dbReference>
<organism evidence="1 2">
    <name type="scientific">Varanus komodoensis</name>
    <name type="common">Komodo dragon</name>
    <dbReference type="NCBI Taxonomy" id="61221"/>
    <lineage>
        <taxon>Eukaryota</taxon>
        <taxon>Metazoa</taxon>
        <taxon>Chordata</taxon>
        <taxon>Craniata</taxon>
        <taxon>Vertebrata</taxon>
        <taxon>Euteleostomi</taxon>
        <taxon>Lepidosauria</taxon>
        <taxon>Squamata</taxon>
        <taxon>Bifurcata</taxon>
        <taxon>Unidentata</taxon>
        <taxon>Episquamata</taxon>
        <taxon>Toxicofera</taxon>
        <taxon>Anguimorpha</taxon>
        <taxon>Paleoanguimorpha</taxon>
        <taxon>Varanoidea</taxon>
        <taxon>Varanidae</taxon>
        <taxon>Varanus</taxon>
    </lineage>
</organism>
<protein>
    <submittedName>
        <fullName evidence="1">Uncharacterized protein</fullName>
    </submittedName>
</protein>
<accession>A0A8D2LKP1</accession>